<dbReference type="AlphaFoldDB" id="A0A1Y2JQ96"/>
<dbReference type="EMBL" id="NAFL01000255">
    <property type="protein sequence ID" value="OSJ31550.1"/>
    <property type="molecule type" value="Genomic_DNA"/>
</dbReference>
<dbReference type="RefSeq" id="WP_085401654.1">
    <property type="nucleotide sequence ID" value="NZ_NAFL01000255.1"/>
</dbReference>
<feature type="region of interest" description="Disordered" evidence="1">
    <location>
        <begin position="145"/>
        <end position="190"/>
    </location>
</feature>
<dbReference type="Proteomes" id="UP000193335">
    <property type="component" value="Unassembled WGS sequence"/>
</dbReference>
<name>A0A1Y2JQ96_BRAJP</name>
<dbReference type="Pfam" id="PF07157">
    <property type="entry name" value="DNA_circ_N"/>
    <property type="match status" value="1"/>
</dbReference>
<sequence>MAPIRSFKNPWRDRYQQARFRDAIFHVETGGQAGGRRVALHEYPKRNVPYAEDMGKRANVYSVQGYLIGPSYLTLKDALITALDKDGPGLLRLPTPYMMRDVKVMVQSYSVTEARERGGMCAIEMQFVEYGDPNYRSTVSTPQEIQKSGSNVENSVLGEGQPDAETAQQASPYAQVYRGADVSNSVPSLP</sequence>
<evidence type="ECO:0000256" key="1">
    <source>
        <dbReference type="SAM" id="MobiDB-lite"/>
    </source>
</evidence>
<reference evidence="3 4" key="1">
    <citation type="submission" date="2017-03" db="EMBL/GenBank/DDBJ databases">
        <title>Whole genome sequences of fourteen strains of Bradyrhizobium canariense and one strain of Bradyrhizobium japonicum isolated from Lupinus (Papilionoideae: Genisteae) species in Algeria.</title>
        <authorList>
            <person name="Crovadore J."/>
            <person name="Chekireb D."/>
            <person name="Brachmann A."/>
            <person name="Chablais R."/>
            <person name="Cochard B."/>
            <person name="Lefort F."/>
        </authorList>
    </citation>
    <scope>NUCLEOTIDE SEQUENCE [LARGE SCALE GENOMIC DNA]</scope>
    <source>
        <strain evidence="3 4">UBMA197</strain>
    </source>
</reference>
<gene>
    <name evidence="3" type="ORF">BSZ19_21945</name>
</gene>
<protein>
    <recommendedName>
        <fullName evidence="2">DNA circulation N-terminal domain-containing protein</fullName>
    </recommendedName>
</protein>
<organism evidence="3 4">
    <name type="scientific">Bradyrhizobium japonicum</name>
    <dbReference type="NCBI Taxonomy" id="375"/>
    <lineage>
        <taxon>Bacteria</taxon>
        <taxon>Pseudomonadati</taxon>
        <taxon>Pseudomonadota</taxon>
        <taxon>Alphaproteobacteria</taxon>
        <taxon>Hyphomicrobiales</taxon>
        <taxon>Nitrobacteraceae</taxon>
        <taxon>Bradyrhizobium</taxon>
    </lineage>
</organism>
<feature type="domain" description="DNA circulation N-terminal" evidence="2">
    <location>
        <begin position="15"/>
        <end position="95"/>
    </location>
</feature>
<evidence type="ECO:0000259" key="2">
    <source>
        <dbReference type="Pfam" id="PF07157"/>
    </source>
</evidence>
<comment type="caution">
    <text evidence="3">The sequence shown here is derived from an EMBL/GenBank/DDBJ whole genome shotgun (WGS) entry which is preliminary data.</text>
</comment>
<evidence type="ECO:0000313" key="3">
    <source>
        <dbReference type="EMBL" id="OSJ31550.1"/>
    </source>
</evidence>
<dbReference type="InterPro" id="IPR009826">
    <property type="entry name" value="DNA_circ_N"/>
</dbReference>
<evidence type="ECO:0000313" key="4">
    <source>
        <dbReference type="Proteomes" id="UP000193335"/>
    </source>
</evidence>
<accession>A0A1Y2JQ96</accession>
<feature type="compositionally biased region" description="Polar residues" evidence="1">
    <location>
        <begin position="145"/>
        <end position="154"/>
    </location>
</feature>
<proteinExistence type="predicted"/>